<reference evidence="4" key="1">
    <citation type="journal article" date="2023" name="Science">
        <title>Genome structures resolve the early diversification of teleost fishes.</title>
        <authorList>
            <person name="Parey E."/>
            <person name="Louis A."/>
            <person name="Montfort J."/>
            <person name="Bouchez O."/>
            <person name="Roques C."/>
            <person name="Iampietro C."/>
            <person name="Lluch J."/>
            <person name="Castinel A."/>
            <person name="Donnadieu C."/>
            <person name="Desvignes T."/>
            <person name="Floi Bucao C."/>
            <person name="Jouanno E."/>
            <person name="Wen M."/>
            <person name="Mejri S."/>
            <person name="Dirks R."/>
            <person name="Jansen H."/>
            <person name="Henkel C."/>
            <person name="Chen W.J."/>
            <person name="Zahm M."/>
            <person name="Cabau C."/>
            <person name="Klopp C."/>
            <person name="Thompson A.W."/>
            <person name="Robinson-Rechavi M."/>
            <person name="Braasch I."/>
            <person name="Lecointre G."/>
            <person name="Bobe J."/>
            <person name="Postlethwait J.H."/>
            <person name="Berthelot C."/>
            <person name="Roest Crollius H."/>
            <person name="Guiguen Y."/>
        </authorList>
    </citation>
    <scope>NUCLEOTIDE SEQUENCE</scope>
    <source>
        <strain evidence="4">NC1722</strain>
    </source>
</reference>
<dbReference type="InterPro" id="IPR051320">
    <property type="entry name" value="Viral_Replic_Matur_Polypro"/>
</dbReference>
<dbReference type="PROSITE" id="PS50878">
    <property type="entry name" value="RT_POL"/>
    <property type="match status" value="1"/>
</dbReference>
<dbReference type="InterPro" id="IPR041577">
    <property type="entry name" value="RT_RNaseH_2"/>
</dbReference>
<dbReference type="AlphaFoldDB" id="A0AAD7RKX6"/>
<evidence type="ECO:0000256" key="2">
    <source>
        <dbReference type="ARBA" id="ARBA00012180"/>
    </source>
</evidence>
<dbReference type="Proteomes" id="UP001221898">
    <property type="component" value="Unassembled WGS sequence"/>
</dbReference>
<keyword evidence="5" id="KW-1185">Reference proteome</keyword>
<name>A0AAD7RKX6_9TELE</name>
<comment type="similarity">
    <text evidence="1">Belongs to the beta type-B retroviral polymerase family. HERV class-II K(HML-2) pol subfamily.</text>
</comment>
<dbReference type="InterPro" id="IPR000477">
    <property type="entry name" value="RT_dom"/>
</dbReference>
<dbReference type="GO" id="GO:0004523">
    <property type="term" value="F:RNA-DNA hybrid ribonuclease activity"/>
    <property type="evidence" value="ECO:0007669"/>
    <property type="project" value="UniProtKB-EC"/>
</dbReference>
<evidence type="ECO:0000259" key="3">
    <source>
        <dbReference type="PROSITE" id="PS50878"/>
    </source>
</evidence>
<dbReference type="Gene3D" id="3.30.70.270">
    <property type="match status" value="2"/>
</dbReference>
<comment type="caution">
    <text evidence="4">The sequence shown here is derived from an EMBL/GenBank/DDBJ whole genome shotgun (WGS) entry which is preliminary data.</text>
</comment>
<evidence type="ECO:0000256" key="1">
    <source>
        <dbReference type="ARBA" id="ARBA00010879"/>
    </source>
</evidence>
<dbReference type="PANTHER" id="PTHR33064">
    <property type="entry name" value="POL PROTEIN"/>
    <property type="match status" value="1"/>
</dbReference>
<sequence>MMDSVLRDFEFLFVYLDDILIASVSREQHLTHLRSLFDRLSQHGPIINQFGLSTLDFLGHRIAPEGAVPLPSKVATILEFPHPQTTRALQEFLGMVHFYNRFIPHAAALMRPLYGALRGKTGNAQVDWGEEMTAAFDSAKRALAEATMLSHPVPDAPIAITTDASDYAVGAVLEQLVK</sequence>
<gene>
    <name evidence="4" type="ORF">AAFF_G00176220</name>
</gene>
<dbReference type="EC" id="3.1.26.4" evidence="2"/>
<evidence type="ECO:0000313" key="5">
    <source>
        <dbReference type="Proteomes" id="UP001221898"/>
    </source>
</evidence>
<proteinExistence type="inferred from homology"/>
<protein>
    <recommendedName>
        <fullName evidence="2">ribonuclease H</fullName>
        <ecNumber evidence="2">3.1.26.4</ecNumber>
    </recommendedName>
</protein>
<accession>A0AAD7RKX6</accession>
<dbReference type="FunFam" id="3.30.70.270:FF:000020">
    <property type="entry name" value="Transposon Tf2-6 polyprotein-like Protein"/>
    <property type="match status" value="1"/>
</dbReference>
<dbReference type="Pfam" id="PF17919">
    <property type="entry name" value="RT_RNaseH_2"/>
    <property type="match status" value="1"/>
</dbReference>
<dbReference type="EMBL" id="JAINUG010000233">
    <property type="protein sequence ID" value="KAJ8386198.1"/>
    <property type="molecule type" value="Genomic_DNA"/>
</dbReference>
<dbReference type="InterPro" id="IPR043502">
    <property type="entry name" value="DNA/RNA_pol_sf"/>
</dbReference>
<dbReference type="InterPro" id="IPR043128">
    <property type="entry name" value="Rev_trsase/Diguanyl_cyclase"/>
</dbReference>
<evidence type="ECO:0000313" key="4">
    <source>
        <dbReference type="EMBL" id="KAJ8386198.1"/>
    </source>
</evidence>
<dbReference type="PANTHER" id="PTHR33064:SF37">
    <property type="entry name" value="RIBONUCLEASE H"/>
    <property type="match status" value="1"/>
</dbReference>
<feature type="domain" description="Reverse transcriptase" evidence="3">
    <location>
        <begin position="1"/>
        <end position="97"/>
    </location>
</feature>
<organism evidence="4 5">
    <name type="scientific">Aldrovandia affinis</name>
    <dbReference type="NCBI Taxonomy" id="143900"/>
    <lineage>
        <taxon>Eukaryota</taxon>
        <taxon>Metazoa</taxon>
        <taxon>Chordata</taxon>
        <taxon>Craniata</taxon>
        <taxon>Vertebrata</taxon>
        <taxon>Euteleostomi</taxon>
        <taxon>Actinopterygii</taxon>
        <taxon>Neopterygii</taxon>
        <taxon>Teleostei</taxon>
        <taxon>Notacanthiformes</taxon>
        <taxon>Halosauridae</taxon>
        <taxon>Aldrovandia</taxon>
    </lineage>
</organism>
<dbReference type="SUPFAM" id="SSF56672">
    <property type="entry name" value="DNA/RNA polymerases"/>
    <property type="match status" value="1"/>
</dbReference>